<proteinExistence type="predicted"/>
<dbReference type="EMBL" id="CM023481">
    <property type="protein sequence ID" value="KAH6948068.1"/>
    <property type="molecule type" value="Genomic_DNA"/>
</dbReference>
<evidence type="ECO:0000313" key="2">
    <source>
        <dbReference type="Proteomes" id="UP000821845"/>
    </source>
</evidence>
<organism evidence="1 2">
    <name type="scientific">Hyalomma asiaticum</name>
    <name type="common">Tick</name>
    <dbReference type="NCBI Taxonomy" id="266040"/>
    <lineage>
        <taxon>Eukaryota</taxon>
        <taxon>Metazoa</taxon>
        <taxon>Ecdysozoa</taxon>
        <taxon>Arthropoda</taxon>
        <taxon>Chelicerata</taxon>
        <taxon>Arachnida</taxon>
        <taxon>Acari</taxon>
        <taxon>Parasitiformes</taxon>
        <taxon>Ixodida</taxon>
        <taxon>Ixodoidea</taxon>
        <taxon>Ixodidae</taxon>
        <taxon>Hyalomminae</taxon>
        <taxon>Hyalomma</taxon>
    </lineage>
</organism>
<evidence type="ECO:0000313" key="1">
    <source>
        <dbReference type="EMBL" id="KAH6948068.1"/>
    </source>
</evidence>
<keyword evidence="2" id="KW-1185">Reference proteome</keyword>
<dbReference type="Proteomes" id="UP000821845">
    <property type="component" value="Chromosome 1"/>
</dbReference>
<name>A0ACB7TM55_HYAAI</name>
<sequence>MRLKLHWLLHGVSDEDTDGHTGLVAFGKVVEVSRERWRVQGMAEKCSTTRTVLVKLKSGFKVEDLPRQLFRLSGELALVFVSGRPRQCLHCQGTRHVRRVSKLPRCSRCRRFRHVEVDFVKMYASPIEQEKNEGLSEHVIDAAETEDAAEGTGRPVFLVKSTGKASAEVHEKAPVEPQLETGPLKTGEDGP</sequence>
<accession>A0ACB7TM55</accession>
<gene>
    <name evidence="1" type="ORF">HPB50_022778</name>
</gene>
<reference evidence="1" key="1">
    <citation type="submission" date="2020-05" db="EMBL/GenBank/DDBJ databases">
        <title>Large-scale comparative analyses of tick genomes elucidate their genetic diversity and vector capacities.</title>
        <authorList>
            <person name="Jia N."/>
            <person name="Wang J."/>
            <person name="Shi W."/>
            <person name="Du L."/>
            <person name="Sun Y."/>
            <person name="Zhan W."/>
            <person name="Jiang J."/>
            <person name="Wang Q."/>
            <person name="Zhang B."/>
            <person name="Ji P."/>
            <person name="Sakyi L.B."/>
            <person name="Cui X."/>
            <person name="Yuan T."/>
            <person name="Jiang B."/>
            <person name="Yang W."/>
            <person name="Lam T.T.-Y."/>
            <person name="Chang Q."/>
            <person name="Ding S."/>
            <person name="Wang X."/>
            <person name="Zhu J."/>
            <person name="Ruan X."/>
            <person name="Zhao L."/>
            <person name="Wei J."/>
            <person name="Que T."/>
            <person name="Du C."/>
            <person name="Cheng J."/>
            <person name="Dai P."/>
            <person name="Han X."/>
            <person name="Huang E."/>
            <person name="Gao Y."/>
            <person name="Liu J."/>
            <person name="Shao H."/>
            <person name="Ye R."/>
            <person name="Li L."/>
            <person name="Wei W."/>
            <person name="Wang X."/>
            <person name="Wang C."/>
            <person name="Yang T."/>
            <person name="Huo Q."/>
            <person name="Li W."/>
            <person name="Guo W."/>
            <person name="Chen H."/>
            <person name="Zhou L."/>
            <person name="Ni X."/>
            <person name="Tian J."/>
            <person name="Zhou Y."/>
            <person name="Sheng Y."/>
            <person name="Liu T."/>
            <person name="Pan Y."/>
            <person name="Xia L."/>
            <person name="Li J."/>
            <person name="Zhao F."/>
            <person name="Cao W."/>
        </authorList>
    </citation>
    <scope>NUCLEOTIDE SEQUENCE</scope>
    <source>
        <strain evidence="1">Hyas-2018</strain>
    </source>
</reference>
<protein>
    <submittedName>
        <fullName evidence="1">Uncharacterized protein</fullName>
    </submittedName>
</protein>
<comment type="caution">
    <text evidence="1">The sequence shown here is derived from an EMBL/GenBank/DDBJ whole genome shotgun (WGS) entry which is preliminary data.</text>
</comment>